<feature type="signal peptide" evidence="3">
    <location>
        <begin position="1"/>
        <end position="27"/>
    </location>
</feature>
<accession>A0A5C5WJ99</accession>
<evidence type="ECO:0000256" key="3">
    <source>
        <dbReference type="SAM" id="SignalP"/>
    </source>
</evidence>
<keyword evidence="3" id="KW-0732">Signal</keyword>
<evidence type="ECO:0000259" key="4">
    <source>
        <dbReference type="Pfam" id="PF20434"/>
    </source>
</evidence>
<dbReference type="EMBL" id="SJPI01000002">
    <property type="protein sequence ID" value="TWT50219.1"/>
    <property type="molecule type" value="Genomic_DNA"/>
</dbReference>
<evidence type="ECO:0000313" key="5">
    <source>
        <dbReference type="EMBL" id="TWT50219.1"/>
    </source>
</evidence>
<dbReference type="Gene3D" id="1.10.238.10">
    <property type="entry name" value="EF-hand"/>
    <property type="match status" value="1"/>
</dbReference>
<proteinExistence type="predicted"/>
<evidence type="ECO:0000256" key="1">
    <source>
        <dbReference type="ARBA" id="ARBA00022801"/>
    </source>
</evidence>
<dbReference type="PANTHER" id="PTHR48081">
    <property type="entry name" value="AB HYDROLASE SUPERFAMILY PROTEIN C4A8.06C"/>
    <property type="match status" value="1"/>
</dbReference>
<keyword evidence="1 5" id="KW-0378">Hydrolase</keyword>
<feature type="compositionally biased region" description="Polar residues" evidence="2">
    <location>
        <begin position="345"/>
        <end position="356"/>
    </location>
</feature>
<sequence precursor="true">MLFNQATQTLRFLTLMSSLFCVTLVMAQDADNTDVTDNNETMRDATARPRRPLNNRAHRNMDATKAYRDLAYTADAHPRQTLDLFVPEQSDGPVPLIIWVHGGGWAAGSKDSCPPLRSGYTQRGYAVASIGYRLSGDAVFPAQIEDCKAAVRWLRAHSKQYNLDSEHFAAWGSSAGGHLVALLGTSGHETSFDVGDHLDQSSRVQAVCDYYGPTDLLQMDSHAIPSAVLKHNSPRSPESRLIGGPILENKDKAARVNPIPYITKDAPPFLIVHGDQDPTVAHHQSQLLYNALKEAGVRVRFHTLEGAGHGNGFGGPELDAMVQGFFDQHLKGKSPSDDQLIAIATSSPAVNRNPNAKPSALVPQTRRPLAEQRSDQRRGIPWQVIERREDSNSDGRVSRSEFKGPPILFNRLDRNGDGNLTQEDFADDAGERDDAKTSEAVPN</sequence>
<protein>
    <submittedName>
        <fullName evidence="5">Carboxylesterase NlhH</fullName>
        <ecNumber evidence="5">3.1.1.1</ecNumber>
    </submittedName>
</protein>
<feature type="compositionally biased region" description="Basic and acidic residues" evidence="2">
    <location>
        <begin position="385"/>
        <end position="402"/>
    </location>
</feature>
<feature type="compositionally biased region" description="Basic and acidic residues" evidence="2">
    <location>
        <begin position="368"/>
        <end position="378"/>
    </location>
</feature>
<dbReference type="InterPro" id="IPR049492">
    <property type="entry name" value="BD-FAE-like_dom"/>
</dbReference>
<dbReference type="Proteomes" id="UP000316598">
    <property type="component" value="Unassembled WGS sequence"/>
</dbReference>
<dbReference type="GO" id="GO:0106435">
    <property type="term" value="F:carboxylesterase activity"/>
    <property type="evidence" value="ECO:0007669"/>
    <property type="project" value="UniProtKB-EC"/>
</dbReference>
<feature type="region of interest" description="Disordered" evidence="2">
    <location>
        <begin position="345"/>
        <end position="443"/>
    </location>
</feature>
<evidence type="ECO:0000313" key="6">
    <source>
        <dbReference type="Proteomes" id="UP000316598"/>
    </source>
</evidence>
<comment type="caution">
    <text evidence="5">The sequence shown here is derived from an EMBL/GenBank/DDBJ whole genome shotgun (WGS) entry which is preliminary data.</text>
</comment>
<name>A0A5C5WJ99_9BACT</name>
<dbReference type="PROSITE" id="PS00018">
    <property type="entry name" value="EF_HAND_1"/>
    <property type="match status" value="1"/>
</dbReference>
<dbReference type="InterPro" id="IPR011992">
    <property type="entry name" value="EF-hand-dom_pair"/>
</dbReference>
<dbReference type="InterPro" id="IPR050300">
    <property type="entry name" value="GDXG_lipolytic_enzyme"/>
</dbReference>
<organism evidence="5 6">
    <name type="scientific">Rubripirellula amarantea</name>
    <dbReference type="NCBI Taxonomy" id="2527999"/>
    <lineage>
        <taxon>Bacteria</taxon>
        <taxon>Pseudomonadati</taxon>
        <taxon>Planctomycetota</taxon>
        <taxon>Planctomycetia</taxon>
        <taxon>Pirellulales</taxon>
        <taxon>Pirellulaceae</taxon>
        <taxon>Rubripirellula</taxon>
    </lineage>
</organism>
<dbReference type="SUPFAM" id="SSF53474">
    <property type="entry name" value="alpha/beta-Hydrolases"/>
    <property type="match status" value="1"/>
</dbReference>
<dbReference type="PANTHER" id="PTHR48081:SF13">
    <property type="entry name" value="ALPHA_BETA HYDROLASE"/>
    <property type="match status" value="1"/>
</dbReference>
<evidence type="ECO:0000256" key="2">
    <source>
        <dbReference type="SAM" id="MobiDB-lite"/>
    </source>
</evidence>
<reference evidence="5 6" key="1">
    <citation type="submission" date="2019-02" db="EMBL/GenBank/DDBJ databases">
        <title>Deep-cultivation of Planctomycetes and their phenomic and genomic characterization uncovers novel biology.</title>
        <authorList>
            <person name="Wiegand S."/>
            <person name="Jogler M."/>
            <person name="Boedeker C."/>
            <person name="Pinto D."/>
            <person name="Vollmers J."/>
            <person name="Rivas-Marin E."/>
            <person name="Kohn T."/>
            <person name="Peeters S.H."/>
            <person name="Heuer A."/>
            <person name="Rast P."/>
            <person name="Oberbeckmann S."/>
            <person name="Bunk B."/>
            <person name="Jeske O."/>
            <person name="Meyerdierks A."/>
            <person name="Storesund J.E."/>
            <person name="Kallscheuer N."/>
            <person name="Luecker S."/>
            <person name="Lage O.M."/>
            <person name="Pohl T."/>
            <person name="Merkel B.J."/>
            <person name="Hornburger P."/>
            <person name="Mueller R.-W."/>
            <person name="Bruemmer F."/>
            <person name="Labrenz M."/>
            <person name="Spormann A.M."/>
            <person name="Op Den Camp H."/>
            <person name="Overmann J."/>
            <person name="Amann R."/>
            <person name="Jetten M.S.M."/>
            <person name="Mascher T."/>
            <person name="Medema M.H."/>
            <person name="Devos D.P."/>
            <person name="Kaster A.-K."/>
            <person name="Ovreas L."/>
            <person name="Rohde M."/>
            <person name="Galperin M.Y."/>
            <person name="Jogler C."/>
        </authorList>
    </citation>
    <scope>NUCLEOTIDE SEQUENCE [LARGE SCALE GENOMIC DNA]</scope>
    <source>
        <strain evidence="5 6">Pla22</strain>
    </source>
</reference>
<keyword evidence="6" id="KW-1185">Reference proteome</keyword>
<feature type="domain" description="BD-FAE-like" evidence="4">
    <location>
        <begin position="82"/>
        <end position="292"/>
    </location>
</feature>
<dbReference type="SUPFAM" id="SSF47473">
    <property type="entry name" value="EF-hand"/>
    <property type="match status" value="1"/>
</dbReference>
<dbReference type="AlphaFoldDB" id="A0A5C5WJ99"/>
<dbReference type="InterPro" id="IPR029058">
    <property type="entry name" value="AB_hydrolase_fold"/>
</dbReference>
<dbReference type="Pfam" id="PF20434">
    <property type="entry name" value="BD-FAE"/>
    <property type="match status" value="1"/>
</dbReference>
<dbReference type="InterPro" id="IPR018247">
    <property type="entry name" value="EF_Hand_1_Ca_BS"/>
</dbReference>
<dbReference type="Gene3D" id="3.40.50.1820">
    <property type="entry name" value="alpha/beta hydrolase"/>
    <property type="match status" value="1"/>
</dbReference>
<dbReference type="EC" id="3.1.1.1" evidence="5"/>
<feature type="chain" id="PRO_5022812765" evidence="3">
    <location>
        <begin position="28"/>
        <end position="443"/>
    </location>
</feature>
<gene>
    <name evidence="5" type="primary">nlhH_4</name>
    <name evidence="5" type="ORF">Pla22_29600</name>
</gene>